<evidence type="ECO:0000256" key="1">
    <source>
        <dbReference type="SAM" id="MobiDB-lite"/>
    </source>
</evidence>
<gene>
    <name evidence="2" type="ORF">NCGR_LOCUS59911</name>
</gene>
<evidence type="ECO:0000313" key="2">
    <source>
        <dbReference type="EMBL" id="CAD6335813.1"/>
    </source>
</evidence>
<organism evidence="2 3">
    <name type="scientific">Miscanthus lutarioriparius</name>
    <dbReference type="NCBI Taxonomy" id="422564"/>
    <lineage>
        <taxon>Eukaryota</taxon>
        <taxon>Viridiplantae</taxon>
        <taxon>Streptophyta</taxon>
        <taxon>Embryophyta</taxon>
        <taxon>Tracheophyta</taxon>
        <taxon>Spermatophyta</taxon>
        <taxon>Magnoliopsida</taxon>
        <taxon>Liliopsida</taxon>
        <taxon>Poales</taxon>
        <taxon>Poaceae</taxon>
        <taxon>PACMAD clade</taxon>
        <taxon>Panicoideae</taxon>
        <taxon>Andropogonodae</taxon>
        <taxon>Andropogoneae</taxon>
        <taxon>Saccharinae</taxon>
        <taxon>Miscanthus</taxon>
    </lineage>
</organism>
<accession>A0A811S492</accession>
<feature type="region of interest" description="Disordered" evidence="1">
    <location>
        <begin position="1"/>
        <end position="33"/>
    </location>
</feature>
<protein>
    <submittedName>
        <fullName evidence="2">Uncharacterized protein</fullName>
    </submittedName>
</protein>
<proteinExistence type="predicted"/>
<dbReference type="Proteomes" id="UP000604825">
    <property type="component" value="Unassembled WGS sequence"/>
</dbReference>
<feature type="region of interest" description="Disordered" evidence="1">
    <location>
        <begin position="54"/>
        <end position="77"/>
    </location>
</feature>
<dbReference type="AlphaFoldDB" id="A0A811S492"/>
<name>A0A811S492_9POAL</name>
<comment type="caution">
    <text evidence="2">The sequence shown here is derived from an EMBL/GenBank/DDBJ whole genome shotgun (WGS) entry which is preliminary data.</text>
</comment>
<feature type="compositionally biased region" description="Pro residues" evidence="1">
    <location>
        <begin position="59"/>
        <end position="74"/>
    </location>
</feature>
<dbReference type="PANTHER" id="PTHR35495:SF1">
    <property type="entry name" value="OS06G0679600 PROTEIN"/>
    <property type="match status" value="1"/>
</dbReference>
<reference evidence="2" key="1">
    <citation type="submission" date="2020-10" db="EMBL/GenBank/DDBJ databases">
        <authorList>
            <person name="Han B."/>
            <person name="Lu T."/>
            <person name="Zhao Q."/>
            <person name="Huang X."/>
            <person name="Zhao Y."/>
        </authorList>
    </citation>
    <scope>NUCLEOTIDE SEQUENCE</scope>
</reference>
<dbReference type="EMBL" id="CAJGYO010000018">
    <property type="protein sequence ID" value="CAD6335813.1"/>
    <property type="molecule type" value="Genomic_DNA"/>
</dbReference>
<evidence type="ECO:0000313" key="3">
    <source>
        <dbReference type="Proteomes" id="UP000604825"/>
    </source>
</evidence>
<dbReference type="PANTHER" id="PTHR35495">
    <property type="entry name" value="OS06G0679600 PROTEIN"/>
    <property type="match status" value="1"/>
</dbReference>
<sequence length="134" mass="14111">MDRRLRSPARRPAAERQQQQLPGSGGGSPHRFLRPGALARLRDSRVLARSLRCAARARPPLPPPSSPPRSPAPAPAAAAWDGVPCFLGPAARGMRYPLRKKLAAARAVVFLPPPEVVDAFAPAAAASPDVVAAH</sequence>
<dbReference type="OrthoDB" id="1924680at2759"/>
<keyword evidence="3" id="KW-1185">Reference proteome</keyword>